<evidence type="ECO:0000259" key="12">
    <source>
        <dbReference type="Pfam" id="PF08532"/>
    </source>
</evidence>
<dbReference type="Pfam" id="PF08532">
    <property type="entry name" value="Glyco_hydro_42M"/>
    <property type="match status" value="1"/>
</dbReference>
<evidence type="ECO:0000256" key="6">
    <source>
        <dbReference type="ARBA" id="ARBA00022833"/>
    </source>
</evidence>
<feature type="active site" description="Proton donor" evidence="9">
    <location>
        <position position="142"/>
    </location>
</feature>
<keyword evidence="6" id="KW-0862">Zinc</keyword>
<dbReference type="CDD" id="cd03143">
    <property type="entry name" value="A4_beta-galactosidase_middle_domain"/>
    <property type="match status" value="1"/>
</dbReference>
<feature type="binding site" evidence="10">
    <location>
        <position position="319"/>
    </location>
    <ligand>
        <name>substrate</name>
    </ligand>
</feature>
<protein>
    <recommendedName>
        <fullName evidence="3 8">Beta-galactosidase</fullName>
        <shortName evidence="8">Beta-gal</shortName>
        <ecNumber evidence="3 8">3.2.1.23</ecNumber>
    </recommendedName>
</protein>
<evidence type="ECO:0000256" key="1">
    <source>
        <dbReference type="ARBA" id="ARBA00001412"/>
    </source>
</evidence>
<dbReference type="InterPro" id="IPR029062">
    <property type="entry name" value="Class_I_gatase-like"/>
</dbReference>
<dbReference type="InterPro" id="IPR003476">
    <property type="entry name" value="Glyco_hydro_42"/>
</dbReference>
<dbReference type="Proteomes" id="UP000388235">
    <property type="component" value="Chromosome"/>
</dbReference>
<dbReference type="Gene3D" id="3.20.20.80">
    <property type="entry name" value="Glycosidases"/>
    <property type="match status" value="1"/>
</dbReference>
<dbReference type="PANTHER" id="PTHR36447">
    <property type="entry name" value="BETA-GALACTOSIDASE GANA"/>
    <property type="match status" value="1"/>
</dbReference>
<evidence type="ECO:0000256" key="7">
    <source>
        <dbReference type="ARBA" id="ARBA00023295"/>
    </source>
</evidence>
<comment type="catalytic activity">
    <reaction evidence="1 8">
        <text>Hydrolysis of terminal non-reducing beta-D-galactose residues in beta-D-galactosides.</text>
        <dbReference type="EC" id="3.2.1.23"/>
    </reaction>
</comment>
<keyword evidence="7 8" id="KW-0326">Glycosidase</keyword>
<evidence type="ECO:0000256" key="3">
    <source>
        <dbReference type="ARBA" id="ARBA00012756"/>
    </source>
</evidence>
<evidence type="ECO:0000256" key="9">
    <source>
        <dbReference type="PIRSR" id="PIRSR001084-1"/>
    </source>
</evidence>
<name>A0A5Q2QGL4_9GAMM</name>
<dbReference type="AlphaFoldDB" id="A0A5Q2QGL4"/>
<dbReference type="InterPro" id="IPR017853">
    <property type="entry name" value="GH"/>
</dbReference>
<sequence length="633" mass="71427">MRLGTCYFPEHWDPSEHQRDVDLMVQARLDIVRMGEFAWSRIERESGQFDFDWMDRTLDRMHSAGLEVCLCTPTATPPKWLVDRYPEILPVGPDRQLRDFGSRRHYRFASTVYREQSERITEIVAARWGQHPAVTTWQTDNEYGCHDTTFSYAPDDLRAFKDWCAARYATPDALNRAWGNAFWSQEITDFDQLWLPVGAVTEINPACALAWRRFGSDQVVDFNRSQVELLRTHSPGRRVAHNFMGFFTEFDHHRVAADLDIAAWDSYPLGFTDMSPLPLAQKLEYMRTGHPDIAGFHHDLYRGMGDLWVMEQQPGPVNWAPHNPAPLPGMEHFWIWEAWAHGADVVSFFRWRQAPWAQEQMHAGMLRPDGQPDAAFYAAQRAAQERDQWFPNGVPANVQAPVALVLDYESLWAQEIQPQGASWNPLWEAMRWYRAARESGLTLDVVGPGADLNGYALVLCPASAIVDPARVDQLAAASGRVLLGPRSASKTPELSIPEGLAPGAMTQLMPIKVVRVGSYRSEWSMGCELPDARVVRWREQIETSLTPQALAEDGGGLWYRNGLVDYLAAALDDDGLRRFIADRACEQGLNCEVLAPGERVRVRGAMRWHANSGLAPVEGAQGALGQGQFSITP</sequence>
<dbReference type="Pfam" id="PF02449">
    <property type="entry name" value="Glyco_hydro_42"/>
    <property type="match status" value="1"/>
</dbReference>
<dbReference type="InterPro" id="IPR013738">
    <property type="entry name" value="Beta_galactosidase_Trimer"/>
</dbReference>
<dbReference type="EMBL" id="CP045871">
    <property type="protein sequence ID" value="QGG81127.1"/>
    <property type="molecule type" value="Genomic_DNA"/>
</dbReference>
<dbReference type="SUPFAM" id="SSF52317">
    <property type="entry name" value="Class I glutamine amidotransferase-like"/>
    <property type="match status" value="1"/>
</dbReference>
<feature type="domain" description="Beta-galactosidase trimerisation" evidence="12">
    <location>
        <begin position="400"/>
        <end position="589"/>
    </location>
</feature>
<feature type="active site" description="Nucleophile" evidence="9">
    <location>
        <position position="311"/>
    </location>
</feature>
<dbReference type="Gene3D" id="3.40.50.880">
    <property type="match status" value="1"/>
</dbReference>
<evidence type="ECO:0000313" key="14">
    <source>
        <dbReference type="Proteomes" id="UP000388235"/>
    </source>
</evidence>
<reference evidence="13 14" key="1">
    <citation type="submission" date="2019-11" db="EMBL/GenBank/DDBJ databases">
        <authorList>
            <person name="Khan S.A."/>
            <person name="Jeon C.O."/>
            <person name="Chun B.H."/>
        </authorList>
    </citation>
    <scope>NUCLEOTIDE SEQUENCE [LARGE SCALE GENOMIC DNA]</scope>
    <source>
        <strain evidence="13 14">IMCC 1097</strain>
    </source>
</reference>
<keyword evidence="5 8" id="KW-0378">Hydrolase</keyword>
<dbReference type="GO" id="GO:0046872">
    <property type="term" value="F:metal ion binding"/>
    <property type="evidence" value="ECO:0007669"/>
    <property type="project" value="UniProtKB-KW"/>
</dbReference>
<keyword evidence="14" id="KW-1185">Reference proteome</keyword>
<dbReference type="GO" id="GO:0009341">
    <property type="term" value="C:beta-galactosidase complex"/>
    <property type="evidence" value="ECO:0007669"/>
    <property type="project" value="InterPro"/>
</dbReference>
<feature type="binding site" evidence="10">
    <location>
        <position position="141"/>
    </location>
    <ligand>
        <name>substrate</name>
    </ligand>
</feature>
<dbReference type="RefSeq" id="WP_153714630.1">
    <property type="nucleotide sequence ID" value="NZ_CP045871.1"/>
</dbReference>
<keyword evidence="4" id="KW-0479">Metal-binding</keyword>
<dbReference type="OrthoDB" id="9800974at2"/>
<evidence type="ECO:0000256" key="10">
    <source>
        <dbReference type="PIRSR" id="PIRSR001084-2"/>
    </source>
</evidence>
<evidence type="ECO:0000313" key="13">
    <source>
        <dbReference type="EMBL" id="QGG81127.1"/>
    </source>
</evidence>
<evidence type="ECO:0000256" key="5">
    <source>
        <dbReference type="ARBA" id="ARBA00022801"/>
    </source>
</evidence>
<comment type="similarity">
    <text evidence="2 8">Belongs to the glycosyl hydrolase 42 family.</text>
</comment>
<organism evidence="13 14">
    <name type="scientific">Litorivicinus lipolyticus</name>
    <dbReference type="NCBI Taxonomy" id="418701"/>
    <lineage>
        <taxon>Bacteria</taxon>
        <taxon>Pseudomonadati</taxon>
        <taxon>Pseudomonadota</taxon>
        <taxon>Gammaproteobacteria</taxon>
        <taxon>Oceanospirillales</taxon>
        <taxon>Litorivicinaceae</taxon>
        <taxon>Litorivicinus</taxon>
    </lineage>
</organism>
<dbReference type="KEGG" id="llp:GH975_11355"/>
<evidence type="ECO:0000259" key="11">
    <source>
        <dbReference type="Pfam" id="PF02449"/>
    </source>
</evidence>
<evidence type="ECO:0000256" key="8">
    <source>
        <dbReference type="PIRNR" id="PIRNR001084"/>
    </source>
</evidence>
<dbReference type="GO" id="GO:0004565">
    <property type="term" value="F:beta-galactosidase activity"/>
    <property type="evidence" value="ECO:0007669"/>
    <property type="project" value="UniProtKB-EC"/>
</dbReference>
<proteinExistence type="inferred from homology"/>
<dbReference type="PIRSF" id="PIRSF001084">
    <property type="entry name" value="B-galactosidase"/>
    <property type="match status" value="1"/>
</dbReference>
<dbReference type="InterPro" id="IPR013529">
    <property type="entry name" value="Glyco_hydro_42_N"/>
</dbReference>
<evidence type="ECO:0000256" key="2">
    <source>
        <dbReference type="ARBA" id="ARBA00005940"/>
    </source>
</evidence>
<feature type="binding site" evidence="10">
    <location>
        <position position="103"/>
    </location>
    <ligand>
        <name>substrate</name>
    </ligand>
</feature>
<dbReference type="EC" id="3.2.1.23" evidence="3 8"/>
<accession>A0A5Q2QGL4</accession>
<feature type="domain" description="Glycoside hydrolase family 42 N-terminal" evidence="11">
    <location>
        <begin position="6"/>
        <end position="387"/>
    </location>
</feature>
<dbReference type="PANTHER" id="PTHR36447:SF2">
    <property type="entry name" value="BETA-GALACTOSIDASE YESZ"/>
    <property type="match status" value="1"/>
</dbReference>
<dbReference type="SUPFAM" id="SSF51445">
    <property type="entry name" value="(Trans)glycosidases"/>
    <property type="match status" value="1"/>
</dbReference>
<dbReference type="GO" id="GO:0005975">
    <property type="term" value="P:carbohydrate metabolic process"/>
    <property type="evidence" value="ECO:0007669"/>
    <property type="project" value="InterPro"/>
</dbReference>
<evidence type="ECO:0000256" key="4">
    <source>
        <dbReference type="ARBA" id="ARBA00022723"/>
    </source>
</evidence>
<gene>
    <name evidence="13" type="ORF">GH975_11355</name>
</gene>